<dbReference type="EMBL" id="BMAO01016535">
    <property type="protein sequence ID" value="GFR09354.1"/>
    <property type="molecule type" value="Genomic_DNA"/>
</dbReference>
<reference evidence="1" key="1">
    <citation type="submission" date="2020-07" db="EMBL/GenBank/DDBJ databases">
        <title>Multicomponent nature underlies the extraordinary mechanical properties of spider dragline silk.</title>
        <authorList>
            <person name="Kono N."/>
            <person name="Nakamura H."/>
            <person name="Mori M."/>
            <person name="Yoshida Y."/>
            <person name="Ohtoshi R."/>
            <person name="Malay A.D."/>
            <person name="Moran D.A.P."/>
            <person name="Tomita M."/>
            <person name="Numata K."/>
            <person name="Arakawa K."/>
        </authorList>
    </citation>
    <scope>NUCLEOTIDE SEQUENCE</scope>
</reference>
<proteinExistence type="predicted"/>
<evidence type="ECO:0000313" key="1">
    <source>
        <dbReference type="EMBL" id="GFR09354.1"/>
    </source>
</evidence>
<dbReference type="GO" id="GO:0043565">
    <property type="term" value="F:sequence-specific DNA binding"/>
    <property type="evidence" value="ECO:0007669"/>
    <property type="project" value="TreeGrafter"/>
</dbReference>
<evidence type="ECO:0000313" key="2">
    <source>
        <dbReference type="Proteomes" id="UP000887116"/>
    </source>
</evidence>
<dbReference type="Proteomes" id="UP000887116">
    <property type="component" value="Unassembled WGS sequence"/>
</dbReference>
<dbReference type="InterPro" id="IPR052638">
    <property type="entry name" value="PiggyBac_TE-derived"/>
</dbReference>
<name>A0A8X6LJ97_TRICU</name>
<keyword evidence="2" id="KW-1185">Reference proteome</keyword>
<dbReference type="OrthoDB" id="10057240at2759"/>
<dbReference type="PANTHER" id="PTHR47055:SF2">
    <property type="entry name" value="PIGGYBAC TRANSPOSABLE ELEMENT-DERIVED PROTEIN 2-RELATED"/>
    <property type="match status" value="1"/>
</dbReference>
<protein>
    <submittedName>
        <fullName evidence="1">Chimeric ERCC6-PGBD3 protein</fullName>
    </submittedName>
</protein>
<sequence length="86" mass="9926">MRKSRNDNSPLELDVVLKKKERSSFDYRIDVNGNIVDRWYDNSVVTAASSSTGVNPLSHVNHYSQAEKKKIQVQQPKKYTTSLWEV</sequence>
<dbReference type="PANTHER" id="PTHR47055">
    <property type="entry name" value="DDE_TNP_1_7 DOMAIN-CONTAINING PROTEIN"/>
    <property type="match status" value="1"/>
</dbReference>
<comment type="caution">
    <text evidence="1">The sequence shown here is derived from an EMBL/GenBank/DDBJ whole genome shotgun (WGS) entry which is preliminary data.</text>
</comment>
<gene>
    <name evidence="1" type="primary">ERCC6</name>
    <name evidence="1" type="ORF">TNCT_301271</name>
</gene>
<organism evidence="1 2">
    <name type="scientific">Trichonephila clavata</name>
    <name type="common">Joro spider</name>
    <name type="synonym">Nephila clavata</name>
    <dbReference type="NCBI Taxonomy" id="2740835"/>
    <lineage>
        <taxon>Eukaryota</taxon>
        <taxon>Metazoa</taxon>
        <taxon>Ecdysozoa</taxon>
        <taxon>Arthropoda</taxon>
        <taxon>Chelicerata</taxon>
        <taxon>Arachnida</taxon>
        <taxon>Araneae</taxon>
        <taxon>Araneomorphae</taxon>
        <taxon>Entelegynae</taxon>
        <taxon>Araneoidea</taxon>
        <taxon>Nephilidae</taxon>
        <taxon>Trichonephila</taxon>
    </lineage>
</organism>
<dbReference type="AlphaFoldDB" id="A0A8X6LJ97"/>
<accession>A0A8X6LJ97</accession>